<dbReference type="SMART" id="SM00456">
    <property type="entry name" value="WW"/>
    <property type="match status" value="1"/>
</dbReference>
<dbReference type="AlphaFoldDB" id="A0A9W7L8Y3"/>
<dbReference type="Proteomes" id="UP001165065">
    <property type="component" value="Unassembled WGS sequence"/>
</dbReference>
<evidence type="ECO:0000259" key="2">
    <source>
        <dbReference type="PROSITE" id="PS50020"/>
    </source>
</evidence>
<protein>
    <recommendedName>
        <fullName evidence="2">WW domain-containing protein</fullName>
    </recommendedName>
</protein>
<keyword evidence="4" id="KW-1185">Reference proteome</keyword>
<sequence>MSKEPSPARSRSRHRREVPKRRSAAVRTTTPKRRASQSTLPEVTRDDVGADDDMNLESDSESLFGGDADEGEDAKADQGNKKTPVKKNMAKKGSKAVVKKASPSKKNKNVAPPKKTEKVTSTAPFSKSKQQHEKLLSSTFFDDDANSEVSGVGPNICICRLCVPRMSPSHTLSYVREHFFASQDDDGNWKFIAPSADGPSAADDAAARAHAPTKRKGISRLKPRRIAVAKSNLDRVLEGDNEEASIRQPALPPGWVSRISKTHNRIFYFHEDHGSSWIRPTAHVVKRVVAEKGYGLKNNDYQSVSSLSHSSYGSSDSEQSGPEEKEPVTAVAAAKAVLPKSGVPETRKAKAKPLSKPSPKSVSIPKSKPQSKSAPKGPAAARSRAKKRLSTSALIDRPKRPRTVKKVALKGKDPAGRGGNEEPFDFGAFEDNDKDDKIEVEEDDDDEGGREHESSENDEEVKVKKANTKTTKVKVKVTKAKAKATAKSTNTPVGSPGGVFGRLPVSIGSPTPLNSISRYYELVARNRRREKKLVLERNVVQTQLHPKACKFKAVYRGAFIKGCTLQALVADH</sequence>
<feature type="compositionally biased region" description="Polar residues" evidence="1">
    <location>
        <begin position="119"/>
        <end position="128"/>
    </location>
</feature>
<dbReference type="EMBL" id="BRYA01000094">
    <property type="protein sequence ID" value="GMI38954.1"/>
    <property type="molecule type" value="Genomic_DNA"/>
</dbReference>
<organism evidence="3 4">
    <name type="scientific">Triparma columacea</name>
    <dbReference type="NCBI Taxonomy" id="722753"/>
    <lineage>
        <taxon>Eukaryota</taxon>
        <taxon>Sar</taxon>
        <taxon>Stramenopiles</taxon>
        <taxon>Ochrophyta</taxon>
        <taxon>Bolidophyceae</taxon>
        <taxon>Parmales</taxon>
        <taxon>Triparmaceae</taxon>
        <taxon>Triparma</taxon>
    </lineage>
</organism>
<dbReference type="PROSITE" id="PS01159">
    <property type="entry name" value="WW_DOMAIN_1"/>
    <property type="match status" value="1"/>
</dbReference>
<feature type="compositionally biased region" description="Basic residues" evidence="1">
    <location>
        <begin position="10"/>
        <end position="35"/>
    </location>
</feature>
<dbReference type="InterPro" id="IPR001202">
    <property type="entry name" value="WW_dom"/>
</dbReference>
<feature type="compositionally biased region" description="Acidic residues" evidence="1">
    <location>
        <begin position="49"/>
        <end position="60"/>
    </location>
</feature>
<evidence type="ECO:0000256" key="1">
    <source>
        <dbReference type="SAM" id="MobiDB-lite"/>
    </source>
</evidence>
<name>A0A9W7L8Y3_9STRA</name>
<feature type="region of interest" description="Disordered" evidence="1">
    <location>
        <begin position="299"/>
        <end position="466"/>
    </location>
</feature>
<proteinExistence type="predicted"/>
<feature type="compositionally biased region" description="Basic and acidic residues" evidence="1">
    <location>
        <begin position="449"/>
        <end position="463"/>
    </location>
</feature>
<feature type="compositionally biased region" description="Basic residues" evidence="1">
    <location>
        <begin position="399"/>
        <end position="409"/>
    </location>
</feature>
<feature type="compositionally biased region" description="Low complexity" evidence="1">
    <location>
        <begin position="303"/>
        <end position="320"/>
    </location>
</feature>
<feature type="compositionally biased region" description="Basic residues" evidence="1">
    <location>
        <begin position="83"/>
        <end position="108"/>
    </location>
</feature>
<reference evidence="4" key="1">
    <citation type="journal article" date="2023" name="Commun. Biol.">
        <title>Genome analysis of Parmales, the sister group of diatoms, reveals the evolutionary specialization of diatoms from phago-mixotrophs to photoautotrophs.</title>
        <authorList>
            <person name="Ban H."/>
            <person name="Sato S."/>
            <person name="Yoshikawa S."/>
            <person name="Yamada K."/>
            <person name="Nakamura Y."/>
            <person name="Ichinomiya M."/>
            <person name="Sato N."/>
            <person name="Blanc-Mathieu R."/>
            <person name="Endo H."/>
            <person name="Kuwata A."/>
            <person name="Ogata H."/>
        </authorList>
    </citation>
    <scope>NUCLEOTIDE SEQUENCE [LARGE SCALE GENOMIC DNA]</scope>
</reference>
<evidence type="ECO:0000313" key="3">
    <source>
        <dbReference type="EMBL" id="GMI38954.1"/>
    </source>
</evidence>
<feature type="compositionally biased region" description="Low complexity" evidence="1">
    <location>
        <begin position="352"/>
        <end position="382"/>
    </location>
</feature>
<dbReference type="PROSITE" id="PS50020">
    <property type="entry name" value="WW_DOMAIN_2"/>
    <property type="match status" value="1"/>
</dbReference>
<evidence type="ECO:0000313" key="4">
    <source>
        <dbReference type="Proteomes" id="UP001165065"/>
    </source>
</evidence>
<dbReference type="Gene3D" id="2.20.70.10">
    <property type="match status" value="1"/>
</dbReference>
<feature type="region of interest" description="Disordered" evidence="1">
    <location>
        <begin position="1"/>
        <end position="131"/>
    </location>
</feature>
<feature type="domain" description="WW" evidence="2">
    <location>
        <begin position="249"/>
        <end position="282"/>
    </location>
</feature>
<gene>
    <name evidence="3" type="ORF">TrCOL_g11836</name>
</gene>
<comment type="caution">
    <text evidence="3">The sequence shown here is derived from an EMBL/GenBank/DDBJ whole genome shotgun (WGS) entry which is preliminary data.</text>
</comment>
<accession>A0A9W7L8Y3</accession>
<dbReference type="OrthoDB" id="10625321at2759"/>
<feature type="compositionally biased region" description="Acidic residues" evidence="1">
    <location>
        <begin position="422"/>
        <end position="448"/>
    </location>
</feature>